<name>A0AAV2I0Y3_LYMST</name>
<dbReference type="InterPro" id="IPR007110">
    <property type="entry name" value="Ig-like_dom"/>
</dbReference>
<dbReference type="InterPro" id="IPR003599">
    <property type="entry name" value="Ig_sub"/>
</dbReference>
<dbReference type="InterPro" id="IPR036179">
    <property type="entry name" value="Ig-like_dom_sf"/>
</dbReference>
<organism evidence="6 7">
    <name type="scientific">Lymnaea stagnalis</name>
    <name type="common">Great pond snail</name>
    <name type="synonym">Helix stagnalis</name>
    <dbReference type="NCBI Taxonomy" id="6523"/>
    <lineage>
        <taxon>Eukaryota</taxon>
        <taxon>Metazoa</taxon>
        <taxon>Spiralia</taxon>
        <taxon>Lophotrochozoa</taxon>
        <taxon>Mollusca</taxon>
        <taxon>Gastropoda</taxon>
        <taxon>Heterobranchia</taxon>
        <taxon>Euthyneura</taxon>
        <taxon>Panpulmonata</taxon>
        <taxon>Hygrophila</taxon>
        <taxon>Lymnaeoidea</taxon>
        <taxon>Lymnaeidae</taxon>
        <taxon>Lymnaea</taxon>
    </lineage>
</organism>
<sequence length="1802" mass="199873">MLIPICLLLAICVYQDEARKLPSAPRKVTARVIPPNDIEVAWRDPDLRVLGRVPSERLYVVKYGPLKTNQQTVRSKRRKVRLLGVQINATYDIAVKSITIADNISSPWSKTISLTILPVSEDPNSVRNLTATPISSDAILLSWQPPLQAQQVLSYTVIFHPANGKGRKRKATVSREVTFYEAKELHPNIIYSFQIQTMMLIQANKSHPPSSSVHAKTFSGIPSSAPRMLNLQMIDPTIVQVKWLPPAPRTRNGDITGYTLQYKQEESKKGEVHTVTAEASVRAFNLTDILSNEIYRVRLAANTVNGTGPFTKWASIFVVPKTYPENVTTTNNNFDVTLSTPRPATLNHLPSSPFEVKIVNKTGSNVHLTWPVPAVPKCCPVVAYRINIHNFNDSTNAEIIRETHHVHLDGLDPETLYGVNITALNAAGESEPSKELVFVTPAAVPPSILYYQATNVNVGGNANVTCKAGGHELPTIEWSIKTMEGNISLSQIEMSSGVFAETLTVTSHQDSPDSVSSSLLLYKVTPATQREIICKAKNRAGEAQGLIRLAINEPPRILSAHGVTVMVSSPGRMVCEAYGRPVPEIIWIHMEYNTVYKEGISNDRDGTGVTSVIDDANSVIQSSLLINGSRLADRGTYSCVARSQAGRAEANVILDVKVPPPPPVTKIQTIPLSPTRLSVNWLPPLNYNFTIVYYQVSYRKKGESQSSVINATRVGTELYDLDQKTEYLVGVTAGTDDSLGEPGPEVKVTTLTNEGLEPANMSAKTLNSTVIQLDWEAPDNVSPMYIRGFNIYYKTEGDTRAEKVFVRGSRNKQLLIGSGQNATYYLRISTLMTWGFEAHSNWIRIQKHSTSFLPPAKISSGNAVAKQEKITLTWQAVEFAKGYKIVYGPLTDPLNVRRATVAADVKEFDIDDLLPSTKYVVSIRAYNEAGDAEPLYIRTATQAYPPSMVKHAKALVISSTKIHVQWEPPERGHVTRYHIRYWRPGHKDKQSAWLSGSSLNYVAGSLKKFSNYRFEIIPYDGALLGEGIVMFAQTFSDKPDGPPKDVQIQPINSTALLATWSPPDPDEVNGVITGYKLILRERDGQRLASFRVSKLMTNFTFLNMSTSKPYTFRIAAMTINGTGLYSPWVESTFPAVPTRPDPPESLTAVATEHSLTLHWREPPLRGFPLHGYVVGYGQFIPEVYRKILGPSQMSYTIKSLKPDSEYIISVRAFNQIGESSPTFILARTKEVPVQPLAFLTPVKLTVQAESESSLKLTWSDPAISNSQRAMDGRAYLIRYSPLSGEAYSYINTSDQVLVLTNLEPGTQYEVSIKAVKGTNSSQWSLPVVNSTQEIAPRSAPENIVASRHPIQLNYILLSWTEPKTPNGIIEEYIIYLTPNPTLDTKLWVVMKTKRREAKIGVITPHTIYYFKLQAMNKAGYGPLSKTVVYNPPTDKRAAPSMVRIQGIHYKDSTTVKVVWTVPEISLDQIIGYIVLFTDDVNNENADWLGQSETGLESSIAGLHYNTTYYFKVQAHYVAGYGPYSNIVTYSTPVRAPKTFEGSSSTLVNQTTPGTLTRVNYSKHIKFTLSTAADTLSTDHNDDPPTNTIKSTLSTGEDTLTTSHKDDPPTNTISEQFITTTSINQHVSLQPDPFSSHGKYFENRGQVHVANQSSLEEVTVLPLEDDRVLPLEDGRNLPPEDGRDLPLEDGRDLPLEDGRDLPLEDDMDLNPFYGWEEGSGVGKNDSVYYEKNNIVGVVSVSGQVSHSYNASVDDVDRNEQLTERQDDLTDGVTKDNTVSLLHDYFDQDNIDNSNNFNNFTEQL</sequence>
<feature type="domain" description="Fibronectin type-III" evidence="5">
    <location>
        <begin position="1142"/>
        <end position="1232"/>
    </location>
</feature>
<comment type="caution">
    <text evidence="6">The sequence shown here is derived from an EMBL/GenBank/DDBJ whole genome shotgun (WGS) entry which is preliminary data.</text>
</comment>
<dbReference type="PANTHER" id="PTHR46708">
    <property type="entry name" value="TENASCIN"/>
    <property type="match status" value="1"/>
</dbReference>
<dbReference type="SUPFAM" id="SSF48726">
    <property type="entry name" value="Immunoglobulin"/>
    <property type="match status" value="2"/>
</dbReference>
<evidence type="ECO:0000259" key="4">
    <source>
        <dbReference type="PROSITE" id="PS50835"/>
    </source>
</evidence>
<feature type="domain" description="Fibronectin type-III" evidence="5">
    <location>
        <begin position="24"/>
        <end position="119"/>
    </location>
</feature>
<dbReference type="Gene3D" id="2.60.40.10">
    <property type="entry name" value="Immunoglobulins"/>
    <property type="match status" value="15"/>
</dbReference>
<feature type="chain" id="PRO_5043965597" evidence="3">
    <location>
        <begin position="19"/>
        <end position="1802"/>
    </location>
</feature>
<keyword evidence="1" id="KW-0677">Repeat</keyword>
<feature type="compositionally biased region" description="Basic and acidic residues" evidence="2">
    <location>
        <begin position="1669"/>
        <end position="1701"/>
    </location>
</feature>
<dbReference type="CDD" id="cd00063">
    <property type="entry name" value="FN3"/>
    <property type="match status" value="12"/>
</dbReference>
<feature type="domain" description="Fibronectin type-III" evidence="5">
    <location>
        <begin position="1240"/>
        <end position="1334"/>
    </location>
</feature>
<dbReference type="SMART" id="SM00408">
    <property type="entry name" value="IGc2"/>
    <property type="match status" value="2"/>
</dbReference>
<dbReference type="EMBL" id="CAXITT010000343">
    <property type="protein sequence ID" value="CAL1539569.1"/>
    <property type="molecule type" value="Genomic_DNA"/>
</dbReference>
<feature type="domain" description="Fibronectin type-III" evidence="5">
    <location>
        <begin position="854"/>
        <end position="946"/>
    </location>
</feature>
<feature type="domain" description="Fibronectin type-III" evidence="5">
    <location>
        <begin position="352"/>
        <end position="443"/>
    </location>
</feature>
<dbReference type="InterPro" id="IPR050991">
    <property type="entry name" value="ECM_Regulatory_Proteins"/>
</dbReference>
<feature type="domain" description="Fibronectin type-III" evidence="5">
    <location>
        <begin position="948"/>
        <end position="1040"/>
    </location>
</feature>
<proteinExistence type="predicted"/>
<evidence type="ECO:0000259" key="5">
    <source>
        <dbReference type="PROSITE" id="PS50853"/>
    </source>
</evidence>
<dbReference type="SMART" id="SM00409">
    <property type="entry name" value="IG"/>
    <property type="match status" value="2"/>
</dbReference>
<dbReference type="Pfam" id="PF00041">
    <property type="entry name" value="fn3"/>
    <property type="match status" value="11"/>
</dbReference>
<feature type="domain" description="Fibronectin type-III" evidence="5">
    <location>
        <begin position="125"/>
        <end position="220"/>
    </location>
</feature>
<feature type="domain" description="Fibronectin type-III" evidence="5">
    <location>
        <begin position="1339"/>
        <end position="1434"/>
    </location>
</feature>
<feature type="domain" description="Fibronectin type-III" evidence="5">
    <location>
        <begin position="660"/>
        <end position="755"/>
    </location>
</feature>
<evidence type="ECO:0000313" key="6">
    <source>
        <dbReference type="EMBL" id="CAL1539569.1"/>
    </source>
</evidence>
<dbReference type="SMART" id="SM00060">
    <property type="entry name" value="FN3"/>
    <property type="match status" value="13"/>
</dbReference>
<dbReference type="InterPro" id="IPR003598">
    <property type="entry name" value="Ig_sub2"/>
</dbReference>
<keyword evidence="3" id="KW-0732">Signal</keyword>
<dbReference type="PROSITE" id="PS50853">
    <property type="entry name" value="FN3"/>
    <property type="match status" value="13"/>
</dbReference>
<accession>A0AAV2I0Y3</accession>
<feature type="domain" description="Fibronectin type-III" evidence="5">
    <location>
        <begin position="1438"/>
        <end position="1534"/>
    </location>
</feature>
<keyword evidence="7" id="KW-1185">Reference proteome</keyword>
<dbReference type="InterPro" id="IPR013783">
    <property type="entry name" value="Ig-like_fold"/>
</dbReference>
<dbReference type="PRINTS" id="PR00014">
    <property type="entry name" value="FNTYPEIII"/>
</dbReference>
<dbReference type="InterPro" id="IPR003961">
    <property type="entry name" value="FN3_dom"/>
</dbReference>
<dbReference type="Pfam" id="PF13927">
    <property type="entry name" value="Ig_3"/>
    <property type="match status" value="1"/>
</dbReference>
<dbReference type="SUPFAM" id="SSF49265">
    <property type="entry name" value="Fibronectin type III"/>
    <property type="match status" value="8"/>
</dbReference>
<reference evidence="6 7" key="1">
    <citation type="submission" date="2024-04" db="EMBL/GenBank/DDBJ databases">
        <authorList>
            <consortium name="Genoscope - CEA"/>
            <person name="William W."/>
        </authorList>
    </citation>
    <scope>NUCLEOTIDE SEQUENCE [LARGE SCALE GENOMIC DNA]</scope>
</reference>
<feature type="domain" description="Fibronectin type-III" evidence="5">
    <location>
        <begin position="757"/>
        <end position="850"/>
    </location>
</feature>
<dbReference type="PROSITE" id="PS50835">
    <property type="entry name" value="IG_LIKE"/>
    <property type="match status" value="2"/>
</dbReference>
<evidence type="ECO:0000256" key="3">
    <source>
        <dbReference type="SAM" id="SignalP"/>
    </source>
</evidence>
<dbReference type="InterPro" id="IPR036116">
    <property type="entry name" value="FN3_sf"/>
</dbReference>
<feature type="region of interest" description="Disordered" evidence="2">
    <location>
        <begin position="1574"/>
        <end position="1612"/>
    </location>
</feature>
<protein>
    <submittedName>
        <fullName evidence="6">Uncharacterized protein</fullName>
    </submittedName>
</protein>
<evidence type="ECO:0000313" key="7">
    <source>
        <dbReference type="Proteomes" id="UP001497497"/>
    </source>
</evidence>
<feature type="compositionally biased region" description="Polar residues" evidence="2">
    <location>
        <begin position="1583"/>
        <end position="1601"/>
    </location>
</feature>
<gene>
    <name evidence="6" type="ORF">GSLYS_00013302001</name>
</gene>
<dbReference type="PANTHER" id="PTHR46708:SF2">
    <property type="entry name" value="FIBRONECTIN TYPE-III DOMAIN-CONTAINING PROTEIN"/>
    <property type="match status" value="1"/>
</dbReference>
<feature type="region of interest" description="Disordered" evidence="2">
    <location>
        <begin position="1669"/>
        <end position="1704"/>
    </location>
</feature>
<feature type="domain" description="Ig-like" evidence="4">
    <location>
        <begin position="555"/>
        <end position="655"/>
    </location>
</feature>
<dbReference type="Proteomes" id="UP001497497">
    <property type="component" value="Unassembled WGS sequence"/>
</dbReference>
<feature type="domain" description="Fibronectin type-III" evidence="5">
    <location>
        <begin position="1042"/>
        <end position="1141"/>
    </location>
</feature>
<feature type="domain" description="Fibronectin type-III" evidence="5">
    <location>
        <begin position="225"/>
        <end position="322"/>
    </location>
</feature>
<evidence type="ECO:0000256" key="1">
    <source>
        <dbReference type="ARBA" id="ARBA00022737"/>
    </source>
</evidence>
<feature type="domain" description="Ig-like" evidence="4">
    <location>
        <begin position="445"/>
        <end position="552"/>
    </location>
</feature>
<evidence type="ECO:0000256" key="2">
    <source>
        <dbReference type="SAM" id="MobiDB-lite"/>
    </source>
</evidence>
<feature type="signal peptide" evidence="3">
    <location>
        <begin position="1"/>
        <end position="18"/>
    </location>
</feature>